<evidence type="ECO:0000256" key="1">
    <source>
        <dbReference type="SAM" id="Coils"/>
    </source>
</evidence>
<comment type="caution">
    <text evidence="3">The sequence shown here is derived from an EMBL/GenBank/DDBJ whole genome shotgun (WGS) entry which is preliminary data.</text>
</comment>
<gene>
    <name evidence="3" type="ORF">VaNZ11_010608</name>
</gene>
<feature type="compositionally biased region" description="Basic and acidic residues" evidence="2">
    <location>
        <begin position="168"/>
        <end position="182"/>
    </location>
</feature>
<evidence type="ECO:0000313" key="3">
    <source>
        <dbReference type="EMBL" id="GLI66677.1"/>
    </source>
</evidence>
<reference evidence="3 4" key="1">
    <citation type="journal article" date="2023" name="IScience">
        <title>Expanded male sex-determining region conserved during the evolution of homothallism in the green alga Volvox.</title>
        <authorList>
            <person name="Yamamoto K."/>
            <person name="Matsuzaki R."/>
            <person name="Mahakham W."/>
            <person name="Heman W."/>
            <person name="Sekimoto H."/>
            <person name="Kawachi M."/>
            <person name="Minakuchi Y."/>
            <person name="Toyoda A."/>
            <person name="Nozaki H."/>
        </authorList>
    </citation>
    <scope>NUCLEOTIDE SEQUENCE [LARGE SCALE GENOMIC DNA]</scope>
    <source>
        <strain evidence="3 4">NIES-4468</strain>
    </source>
</reference>
<protein>
    <submittedName>
        <fullName evidence="3">Uncharacterized protein</fullName>
    </submittedName>
</protein>
<feature type="coiled-coil region" evidence="1">
    <location>
        <begin position="61"/>
        <end position="121"/>
    </location>
</feature>
<keyword evidence="4" id="KW-1185">Reference proteome</keyword>
<proteinExistence type="predicted"/>
<dbReference type="Proteomes" id="UP001165090">
    <property type="component" value="Unassembled WGS sequence"/>
</dbReference>
<name>A0ABQ5S9S7_9CHLO</name>
<dbReference type="EMBL" id="BSDZ01000038">
    <property type="protein sequence ID" value="GLI66677.1"/>
    <property type="molecule type" value="Genomic_DNA"/>
</dbReference>
<feature type="coiled-coil region" evidence="1">
    <location>
        <begin position="209"/>
        <end position="243"/>
    </location>
</feature>
<accession>A0ABQ5S9S7</accession>
<evidence type="ECO:0000313" key="4">
    <source>
        <dbReference type="Proteomes" id="UP001165090"/>
    </source>
</evidence>
<sequence length="303" mass="33776">MSEAGAVNGTPVDEDVALLDQLDEANGKEDQLDEDTAALLHELEGSQRDVQRMLEQQRVQAEELGTMKEHLCAELQQLKDDAWRFHMNVELEMLKRQLAILNDLDADLDDMEARLDSESGEPDQQLMRKMMEDARAATIAMLTRKPQSSLAADGDGVGPSELPGSGGDDGKDSERDPEAYEDRVDDEELEISKMQECLDKDFELMQQQLQFVRAESEMIAAKKAELEAELRRLMEEKADDLSAQLMDLGFGDNQSSLEYLEEEADAENRLEGTEYARGDVDKVVIEAGVPQEATTDGPVSPRP</sequence>
<feature type="region of interest" description="Disordered" evidence="2">
    <location>
        <begin position="143"/>
        <end position="188"/>
    </location>
</feature>
<keyword evidence="1" id="KW-0175">Coiled coil</keyword>
<organism evidence="3 4">
    <name type="scientific">Volvox africanus</name>
    <dbReference type="NCBI Taxonomy" id="51714"/>
    <lineage>
        <taxon>Eukaryota</taxon>
        <taxon>Viridiplantae</taxon>
        <taxon>Chlorophyta</taxon>
        <taxon>core chlorophytes</taxon>
        <taxon>Chlorophyceae</taxon>
        <taxon>CS clade</taxon>
        <taxon>Chlamydomonadales</taxon>
        <taxon>Volvocaceae</taxon>
        <taxon>Volvox</taxon>
    </lineage>
</organism>
<evidence type="ECO:0000256" key="2">
    <source>
        <dbReference type="SAM" id="MobiDB-lite"/>
    </source>
</evidence>